<evidence type="ECO:0000313" key="3">
    <source>
        <dbReference type="EMBL" id="THD23076.1"/>
    </source>
</evidence>
<dbReference type="PANTHER" id="PTHR47487">
    <property type="entry name" value="OS06G0651300 PROTEIN-RELATED"/>
    <property type="match status" value="1"/>
</dbReference>
<dbReference type="Pfam" id="PF12874">
    <property type="entry name" value="zf-met"/>
    <property type="match status" value="2"/>
</dbReference>
<dbReference type="InterPro" id="IPR013087">
    <property type="entry name" value="Znf_C2H2_type"/>
</dbReference>
<gene>
    <name evidence="3" type="ORF">D915_006180</name>
</gene>
<dbReference type="Gene3D" id="3.30.160.60">
    <property type="entry name" value="Classic Zinc Finger"/>
    <property type="match status" value="2"/>
</dbReference>
<comment type="caution">
    <text evidence="3">The sequence shown here is derived from an EMBL/GenBank/DDBJ whole genome shotgun (WGS) entry which is preliminary data.</text>
</comment>
<dbReference type="InterPro" id="IPR036236">
    <property type="entry name" value="Znf_C2H2_sf"/>
</dbReference>
<dbReference type="EMBL" id="JXXN02002351">
    <property type="protein sequence ID" value="THD23076.1"/>
    <property type="molecule type" value="Genomic_DNA"/>
</dbReference>
<proteinExistence type="predicted"/>
<feature type="region of interest" description="Disordered" evidence="1">
    <location>
        <begin position="143"/>
        <end position="173"/>
    </location>
</feature>
<name>A0A4E0R816_FASHE</name>
<dbReference type="PANTHER" id="PTHR47487:SF8">
    <property type="entry name" value="OS08G0270900 PROTEIN"/>
    <property type="match status" value="1"/>
</dbReference>
<dbReference type="SUPFAM" id="SSF57667">
    <property type="entry name" value="beta-beta-alpha zinc fingers"/>
    <property type="match status" value="2"/>
</dbReference>
<dbReference type="SMART" id="SM00355">
    <property type="entry name" value="ZnF_C2H2"/>
    <property type="match status" value="2"/>
</dbReference>
<feature type="region of interest" description="Disordered" evidence="1">
    <location>
        <begin position="31"/>
        <end position="62"/>
    </location>
</feature>
<organism evidence="3 4">
    <name type="scientific">Fasciola hepatica</name>
    <name type="common">Liver fluke</name>
    <dbReference type="NCBI Taxonomy" id="6192"/>
    <lineage>
        <taxon>Eukaryota</taxon>
        <taxon>Metazoa</taxon>
        <taxon>Spiralia</taxon>
        <taxon>Lophotrochozoa</taxon>
        <taxon>Platyhelminthes</taxon>
        <taxon>Trematoda</taxon>
        <taxon>Digenea</taxon>
        <taxon>Plagiorchiida</taxon>
        <taxon>Echinostomata</taxon>
        <taxon>Echinostomatoidea</taxon>
        <taxon>Fasciolidae</taxon>
        <taxon>Fasciola</taxon>
    </lineage>
</organism>
<dbReference type="PROSITE" id="PS00028">
    <property type="entry name" value="ZINC_FINGER_C2H2_1"/>
    <property type="match status" value="1"/>
</dbReference>
<evidence type="ECO:0000259" key="2">
    <source>
        <dbReference type="PROSITE" id="PS00028"/>
    </source>
</evidence>
<reference evidence="3" key="1">
    <citation type="submission" date="2019-03" db="EMBL/GenBank/DDBJ databases">
        <title>Improved annotation for the trematode Fasciola hepatica.</title>
        <authorList>
            <person name="Choi Y.-J."/>
            <person name="Martin J."/>
            <person name="Mitreva M."/>
        </authorList>
    </citation>
    <scope>NUCLEOTIDE SEQUENCE [LARGE SCALE GENOMIC DNA]</scope>
</reference>
<accession>A0A4E0R816</accession>
<keyword evidence="4" id="KW-1185">Reference proteome</keyword>
<dbReference type="AlphaFoldDB" id="A0A4E0R816"/>
<sequence>MNAVGTVFMARNEKSSPFICNPENICPIDLSKPASTQSAQPKLGDTASVGTSGSRERSSARRLSPLKTIHSNALPAKRVKRENSDALLGERQKYTPKFELFCEDCQVCLTSVTSLREHQLGKKHLSLVRAKLRAHVDAVPFERATDLDEGKEHSDENPGFKKSQFHPENELKDPFVRPADTNVSLAHFCHLCKVPLPDRSVIDAHIKGRRHQALMCALTTDRDHSYQSDSLLPPADDLEYPANTARSVSISIRGDDCRREFVENWVSDVAPHTAPTLDLNSVESVNQLDIKSVLKRVCLTQIISLLGAAHEVQLPTSLSDEQLLAIISTRCTDYLCASGDKDDQSTTSWAPLAKLIQNNLLLCWCQQLTSLQS</sequence>
<protein>
    <recommendedName>
        <fullName evidence="2">C2H2-type domain-containing protein</fullName>
    </recommendedName>
</protein>
<evidence type="ECO:0000256" key="1">
    <source>
        <dbReference type="SAM" id="MobiDB-lite"/>
    </source>
</evidence>
<feature type="domain" description="C2H2-type" evidence="2">
    <location>
        <begin position="102"/>
        <end position="124"/>
    </location>
</feature>
<dbReference type="Proteomes" id="UP000230066">
    <property type="component" value="Unassembled WGS sequence"/>
</dbReference>
<evidence type="ECO:0000313" key="4">
    <source>
        <dbReference type="Proteomes" id="UP000230066"/>
    </source>
</evidence>